<feature type="compositionally biased region" description="Basic residues" evidence="1">
    <location>
        <begin position="143"/>
        <end position="154"/>
    </location>
</feature>
<reference evidence="3 4" key="1">
    <citation type="submission" date="2009-02" db="EMBL/GenBank/DDBJ databases">
        <title>Annotation of Streptomyces hygroscopicus strain ATCC 53653.</title>
        <authorList>
            <consortium name="The Broad Institute Genome Sequencing Platform"/>
            <consortium name="Broad Institute Microbial Sequencing Center"/>
            <person name="Fischbach M."/>
            <person name="Godfrey P."/>
            <person name="Ward D."/>
            <person name="Young S."/>
            <person name="Zeng Q."/>
            <person name="Koehrsen M."/>
            <person name="Alvarado L."/>
            <person name="Berlin A.M."/>
            <person name="Bochicchio J."/>
            <person name="Borenstein D."/>
            <person name="Chapman S.B."/>
            <person name="Chen Z."/>
            <person name="Engels R."/>
            <person name="Freedman E."/>
            <person name="Gellesch M."/>
            <person name="Goldberg J."/>
            <person name="Griggs A."/>
            <person name="Gujja S."/>
            <person name="Heilman E.R."/>
            <person name="Heiman D.I."/>
            <person name="Hepburn T.A."/>
            <person name="Howarth C."/>
            <person name="Jen D."/>
            <person name="Larson L."/>
            <person name="Lewis B."/>
            <person name="Mehta T."/>
            <person name="Park D."/>
            <person name="Pearson M."/>
            <person name="Richards J."/>
            <person name="Roberts A."/>
            <person name="Saif S."/>
            <person name="Shea T.D."/>
            <person name="Shenoy N."/>
            <person name="Sisk P."/>
            <person name="Stolte C."/>
            <person name="Sykes S.N."/>
            <person name="Thomson T."/>
            <person name="Walk T."/>
            <person name="White J."/>
            <person name="Yandava C."/>
            <person name="Straight P."/>
            <person name="Clardy J."/>
            <person name="Hung D."/>
            <person name="Kolter R."/>
            <person name="Mekalanos J."/>
            <person name="Walker S."/>
            <person name="Walsh C.T."/>
            <person name="Wieland-Brown L.C."/>
            <person name="Haas B."/>
            <person name="Nusbaum C."/>
            <person name="Birren B."/>
        </authorList>
    </citation>
    <scope>NUCLEOTIDE SEQUENCE [LARGE SCALE GENOMIC DNA]</scope>
    <source>
        <strain evidence="3 4">ATCC 53653</strain>
    </source>
</reference>
<dbReference type="AlphaFoldDB" id="D9WVZ2"/>
<proteinExistence type="predicted"/>
<evidence type="ECO:0000256" key="1">
    <source>
        <dbReference type="SAM" id="MobiDB-lite"/>
    </source>
</evidence>
<dbReference type="SUPFAM" id="SSF52507">
    <property type="entry name" value="Homo-oligomeric flavin-containing Cys decarboxylases, HFCD"/>
    <property type="match status" value="1"/>
</dbReference>
<protein>
    <submittedName>
        <fullName evidence="3">Putative membrane protein</fullName>
    </submittedName>
</protein>
<evidence type="ECO:0000259" key="2">
    <source>
        <dbReference type="Pfam" id="PF02441"/>
    </source>
</evidence>
<name>D9WVZ2_9ACTN</name>
<dbReference type="HOGENOM" id="CLU_1509772_0_0_11"/>
<feature type="region of interest" description="Disordered" evidence="1">
    <location>
        <begin position="137"/>
        <end position="178"/>
    </location>
</feature>
<sequence>MRNARRGGLAGRSQTDHRHPLRRPALRRPTGNLSRTTVGCQAPRPADVVAVRVHAFLTAATPVRLIRSAWRSPGDPRPLPPADAIAVAPATFNTINNWAAGISDTLAVGILYGQGWARRRPLRGSRVRHARARVSPCRAGCGGRRRGRRGRGRRSGWSTSGGVRRGAGSGCRGWSRRR</sequence>
<dbReference type="GO" id="GO:0003824">
    <property type="term" value="F:catalytic activity"/>
    <property type="evidence" value="ECO:0007669"/>
    <property type="project" value="InterPro"/>
</dbReference>
<dbReference type="EMBL" id="GG657754">
    <property type="protein sequence ID" value="EFL24501.1"/>
    <property type="molecule type" value="Genomic_DNA"/>
</dbReference>
<dbReference type="InterPro" id="IPR036551">
    <property type="entry name" value="Flavin_trans-like"/>
</dbReference>
<feature type="region of interest" description="Disordered" evidence="1">
    <location>
        <begin position="1"/>
        <end position="39"/>
    </location>
</feature>
<evidence type="ECO:0000313" key="4">
    <source>
        <dbReference type="Proteomes" id="UP000003963"/>
    </source>
</evidence>
<dbReference type="STRING" id="457427.SSOG_04215"/>
<dbReference type="Proteomes" id="UP000003963">
    <property type="component" value="Unassembled WGS sequence"/>
</dbReference>
<organism evidence="3 4">
    <name type="scientific">Streptomyces himastatinicus ATCC 53653</name>
    <dbReference type="NCBI Taxonomy" id="457427"/>
    <lineage>
        <taxon>Bacteria</taxon>
        <taxon>Bacillati</taxon>
        <taxon>Actinomycetota</taxon>
        <taxon>Actinomycetes</taxon>
        <taxon>Kitasatosporales</taxon>
        <taxon>Streptomycetaceae</taxon>
        <taxon>Streptomyces</taxon>
        <taxon>Streptomyces violaceusniger group</taxon>
    </lineage>
</organism>
<feature type="domain" description="Flavoprotein" evidence="2">
    <location>
        <begin position="67"/>
        <end position="107"/>
    </location>
</feature>
<evidence type="ECO:0000313" key="3">
    <source>
        <dbReference type="EMBL" id="EFL24501.1"/>
    </source>
</evidence>
<dbReference type="Gene3D" id="3.40.50.1950">
    <property type="entry name" value="Flavin prenyltransferase-like"/>
    <property type="match status" value="1"/>
</dbReference>
<gene>
    <name evidence="3" type="ORF">SSOG_04215</name>
</gene>
<keyword evidence="4" id="KW-1185">Reference proteome</keyword>
<accession>D9WVZ2</accession>
<dbReference type="Pfam" id="PF02441">
    <property type="entry name" value="Flavoprotein"/>
    <property type="match status" value="1"/>
</dbReference>
<dbReference type="InterPro" id="IPR003382">
    <property type="entry name" value="Flavoprotein"/>
</dbReference>